<dbReference type="PANTHER" id="PTHR10122">
    <property type="entry name" value="CYTOCHROME C OXIDASE SUBUNIT 5B, MITOCHONDRIAL"/>
    <property type="match status" value="1"/>
</dbReference>
<dbReference type="GO" id="GO:0046872">
    <property type="term" value="F:metal ion binding"/>
    <property type="evidence" value="ECO:0007669"/>
    <property type="project" value="UniProtKB-KW"/>
</dbReference>
<dbReference type="PROSITE" id="PS51359">
    <property type="entry name" value="COX5B_2"/>
    <property type="match status" value="1"/>
</dbReference>
<dbReference type="SUPFAM" id="SSF57802">
    <property type="entry name" value="Rubredoxin-like"/>
    <property type="match status" value="1"/>
</dbReference>
<feature type="binding site" evidence="3">
    <location>
        <position position="121"/>
    </location>
    <ligand>
        <name>Zn(2+)</name>
        <dbReference type="ChEBI" id="CHEBI:29105"/>
    </ligand>
</feature>
<evidence type="ECO:0000256" key="2">
    <source>
        <dbReference type="ARBA" id="ARBA00022833"/>
    </source>
</evidence>
<dbReference type="GeneID" id="37030343"/>
<evidence type="ECO:0000313" key="5">
    <source>
        <dbReference type="Proteomes" id="UP000245884"/>
    </source>
</evidence>
<keyword evidence="5" id="KW-1185">Reference proteome</keyword>
<gene>
    <name evidence="4" type="ORF">BDZ90DRAFT_262693</name>
</gene>
<dbReference type="AlphaFoldDB" id="A0A316UKC3"/>
<dbReference type="PANTHER" id="PTHR10122:SF0">
    <property type="entry name" value="CYTOCHROME C OXIDASE SUBUNIT 5B, ISOFORM A-RELATED"/>
    <property type="match status" value="1"/>
</dbReference>
<dbReference type="GO" id="GO:0045277">
    <property type="term" value="C:respiratory chain complex IV"/>
    <property type="evidence" value="ECO:0007669"/>
    <property type="project" value="InterPro"/>
</dbReference>
<feature type="binding site" evidence="3">
    <location>
        <position position="140"/>
    </location>
    <ligand>
        <name>Zn(2+)</name>
        <dbReference type="ChEBI" id="CHEBI:29105"/>
    </ligand>
</feature>
<dbReference type="InterPro" id="IPR036972">
    <property type="entry name" value="Cyt_c_oxidase_su5b_sf"/>
</dbReference>
<dbReference type="OrthoDB" id="10249250at2759"/>
<keyword evidence="2 3" id="KW-0862">Zinc</keyword>
<evidence type="ECO:0000313" key="4">
    <source>
        <dbReference type="EMBL" id="PWN25248.1"/>
    </source>
</evidence>
<dbReference type="CDD" id="cd00924">
    <property type="entry name" value="Cyt_c_Oxidase_Vb"/>
    <property type="match status" value="1"/>
</dbReference>
<proteinExistence type="predicted"/>
<dbReference type="GO" id="GO:0006123">
    <property type="term" value="P:mitochondrial electron transport, cytochrome c to oxygen"/>
    <property type="evidence" value="ECO:0007669"/>
    <property type="project" value="InterPro"/>
</dbReference>
<evidence type="ECO:0000256" key="1">
    <source>
        <dbReference type="ARBA" id="ARBA00022723"/>
    </source>
</evidence>
<dbReference type="InterPro" id="IPR002124">
    <property type="entry name" value="Cyt_c_oxidase_su5b"/>
</dbReference>
<name>A0A316UKC3_9BASI</name>
<dbReference type="STRING" id="1569628.A0A316UKC3"/>
<dbReference type="Gene3D" id="2.60.11.10">
    <property type="entry name" value="Cytochrome c oxidase, subunit Vb"/>
    <property type="match status" value="1"/>
</dbReference>
<accession>A0A316UKC3</accession>
<reference evidence="4 5" key="1">
    <citation type="journal article" date="2018" name="Mol. Biol. Evol.">
        <title>Broad Genomic Sampling Reveals a Smut Pathogenic Ancestry of the Fungal Clade Ustilaginomycotina.</title>
        <authorList>
            <person name="Kijpornyongpan T."/>
            <person name="Mondo S.J."/>
            <person name="Barry K."/>
            <person name="Sandor L."/>
            <person name="Lee J."/>
            <person name="Lipzen A."/>
            <person name="Pangilinan J."/>
            <person name="LaButti K."/>
            <person name="Hainaut M."/>
            <person name="Henrissat B."/>
            <person name="Grigoriev I.V."/>
            <person name="Spatafora J.W."/>
            <person name="Aime M.C."/>
        </authorList>
    </citation>
    <scope>NUCLEOTIDE SEQUENCE [LARGE SCALE GENOMIC DNA]</scope>
    <source>
        <strain evidence="4 5">MCA 5214</strain>
    </source>
</reference>
<organism evidence="4 5">
    <name type="scientific">Jaminaea rosea</name>
    <dbReference type="NCBI Taxonomy" id="1569628"/>
    <lineage>
        <taxon>Eukaryota</taxon>
        <taxon>Fungi</taxon>
        <taxon>Dikarya</taxon>
        <taxon>Basidiomycota</taxon>
        <taxon>Ustilaginomycotina</taxon>
        <taxon>Exobasidiomycetes</taxon>
        <taxon>Microstromatales</taxon>
        <taxon>Microstromatales incertae sedis</taxon>
        <taxon>Jaminaea</taxon>
    </lineage>
</organism>
<feature type="binding site" evidence="3">
    <location>
        <position position="137"/>
    </location>
    <ligand>
        <name>Zn(2+)</name>
        <dbReference type="ChEBI" id="CHEBI:29105"/>
    </ligand>
</feature>
<sequence length="160" mass="17201">MFLLRSSAALRSAIAPAMRPAANSVAQSSLRAFSSSVRLLEGHGPPIIQGEGSKSGEVPSNLSQATGSERFELLGRMQGVDVWGMQPLDATRVGTIKDPILVESLYPERVIGCTGSPADSHDTVWISLNTDLKHHRCPECGSVYSLNYLAPPEDHGDEHH</sequence>
<dbReference type="GO" id="GO:0005740">
    <property type="term" value="C:mitochondrial envelope"/>
    <property type="evidence" value="ECO:0007669"/>
    <property type="project" value="InterPro"/>
</dbReference>
<dbReference type="EMBL" id="KZ819677">
    <property type="protein sequence ID" value="PWN25248.1"/>
    <property type="molecule type" value="Genomic_DNA"/>
</dbReference>
<dbReference type="Proteomes" id="UP000245884">
    <property type="component" value="Unassembled WGS sequence"/>
</dbReference>
<dbReference type="Pfam" id="PF01215">
    <property type="entry name" value="COX5B"/>
    <property type="match status" value="1"/>
</dbReference>
<protein>
    <submittedName>
        <fullName evidence="4">Cytochrome c oxidase polypeptide IV</fullName>
    </submittedName>
</protein>
<feature type="binding site" evidence="3">
    <location>
        <position position="113"/>
    </location>
    <ligand>
        <name>Zn(2+)</name>
        <dbReference type="ChEBI" id="CHEBI:29105"/>
    </ligand>
</feature>
<dbReference type="RefSeq" id="XP_025359860.1">
    <property type="nucleotide sequence ID" value="XM_025508520.1"/>
</dbReference>
<evidence type="ECO:0000256" key="3">
    <source>
        <dbReference type="PIRSR" id="PIRSR602124-2"/>
    </source>
</evidence>
<keyword evidence="1 3" id="KW-0479">Metal-binding</keyword>